<dbReference type="EMBL" id="JACEFO010002276">
    <property type="protein sequence ID" value="KAF8668489.1"/>
    <property type="molecule type" value="Genomic_DNA"/>
</dbReference>
<dbReference type="Proteomes" id="UP000636709">
    <property type="component" value="Unassembled WGS sequence"/>
</dbReference>
<gene>
    <name evidence="2" type="ORF">HU200_052307</name>
</gene>
<evidence type="ECO:0000256" key="1">
    <source>
        <dbReference type="ARBA" id="ARBA00022729"/>
    </source>
</evidence>
<comment type="caution">
    <text evidence="2">The sequence shown here is derived from an EMBL/GenBank/DDBJ whole genome shotgun (WGS) entry which is preliminary data.</text>
</comment>
<proteinExistence type="predicted"/>
<dbReference type="InterPro" id="IPR032675">
    <property type="entry name" value="LRR_dom_sf"/>
</dbReference>
<evidence type="ECO:0000313" key="2">
    <source>
        <dbReference type="EMBL" id="KAF8668489.1"/>
    </source>
</evidence>
<dbReference type="Gramene" id="Dexi6A01G0000740.1">
    <property type="protein sequence ID" value="Dexi6A01G0000740.1:cds"/>
    <property type="gene ID" value="Dexi6A01G0000740"/>
</dbReference>
<keyword evidence="1" id="KW-0732">Signal</keyword>
<evidence type="ECO:0000313" key="3">
    <source>
        <dbReference type="Proteomes" id="UP000636709"/>
    </source>
</evidence>
<dbReference type="PANTHER" id="PTHR47988">
    <property type="entry name" value="SOMATIC EMBRYOGENESIS RECEPTOR KINASE 1"/>
    <property type="match status" value="1"/>
</dbReference>
<reference evidence="2" key="1">
    <citation type="submission" date="2020-07" db="EMBL/GenBank/DDBJ databases">
        <title>Genome sequence and genetic diversity analysis of an under-domesticated orphan crop, white fonio (Digitaria exilis).</title>
        <authorList>
            <person name="Bennetzen J.L."/>
            <person name="Chen S."/>
            <person name="Ma X."/>
            <person name="Wang X."/>
            <person name="Yssel A.E.J."/>
            <person name="Chaluvadi S.R."/>
            <person name="Johnson M."/>
            <person name="Gangashetty P."/>
            <person name="Hamidou F."/>
            <person name="Sanogo M.D."/>
            <person name="Zwaenepoel A."/>
            <person name="Wallace J."/>
            <person name="Van De Peer Y."/>
            <person name="Van Deynze A."/>
        </authorList>
    </citation>
    <scope>NUCLEOTIDE SEQUENCE</scope>
    <source>
        <tissue evidence="2">Leaves</tissue>
    </source>
</reference>
<sequence>MPLAETSISGPLPASLGKLKSLDTITMYTPLLSAPIPSELHECSSLAHVYENALSGSIPSQLSKLSKLKNLLLWQNKLCIEL</sequence>
<dbReference type="Gene3D" id="3.80.10.10">
    <property type="entry name" value="Ribonuclease Inhibitor"/>
    <property type="match status" value="1"/>
</dbReference>
<protein>
    <submittedName>
        <fullName evidence="2">Uncharacterized protein</fullName>
    </submittedName>
</protein>
<name>A0A835AZ96_9POAL</name>
<dbReference type="OrthoDB" id="1303220at2759"/>
<keyword evidence="3" id="KW-1185">Reference proteome</keyword>
<organism evidence="2 3">
    <name type="scientific">Digitaria exilis</name>
    <dbReference type="NCBI Taxonomy" id="1010633"/>
    <lineage>
        <taxon>Eukaryota</taxon>
        <taxon>Viridiplantae</taxon>
        <taxon>Streptophyta</taxon>
        <taxon>Embryophyta</taxon>
        <taxon>Tracheophyta</taxon>
        <taxon>Spermatophyta</taxon>
        <taxon>Magnoliopsida</taxon>
        <taxon>Liliopsida</taxon>
        <taxon>Poales</taxon>
        <taxon>Poaceae</taxon>
        <taxon>PACMAD clade</taxon>
        <taxon>Panicoideae</taxon>
        <taxon>Panicodae</taxon>
        <taxon>Paniceae</taxon>
        <taxon>Anthephorinae</taxon>
        <taxon>Digitaria</taxon>
    </lineage>
</organism>
<accession>A0A835AZ96</accession>
<dbReference type="AlphaFoldDB" id="A0A835AZ96"/>
<dbReference type="SUPFAM" id="SSF52058">
    <property type="entry name" value="L domain-like"/>
    <property type="match status" value="1"/>
</dbReference>